<organism evidence="2 3">
    <name type="scientific">Rheinheimera lutimaris</name>
    <dbReference type="NCBI Taxonomy" id="2740584"/>
    <lineage>
        <taxon>Bacteria</taxon>
        <taxon>Pseudomonadati</taxon>
        <taxon>Pseudomonadota</taxon>
        <taxon>Gammaproteobacteria</taxon>
        <taxon>Chromatiales</taxon>
        <taxon>Chromatiaceae</taxon>
        <taxon>Rheinheimera</taxon>
    </lineage>
</organism>
<evidence type="ECO:0000313" key="2">
    <source>
        <dbReference type="EMBL" id="NRQ42775.1"/>
    </source>
</evidence>
<feature type="region of interest" description="Disordered" evidence="1">
    <location>
        <begin position="26"/>
        <end position="94"/>
    </location>
</feature>
<feature type="compositionally biased region" description="Polar residues" evidence="1">
    <location>
        <begin position="38"/>
        <end position="66"/>
    </location>
</feature>
<feature type="compositionally biased region" description="Low complexity" evidence="1">
    <location>
        <begin position="26"/>
        <end position="37"/>
    </location>
</feature>
<proteinExistence type="predicted"/>
<dbReference type="AlphaFoldDB" id="A0A7Y5AQP6"/>
<comment type="caution">
    <text evidence="2">The sequence shown here is derived from an EMBL/GenBank/DDBJ whole genome shotgun (WGS) entry which is preliminary data.</text>
</comment>
<evidence type="ECO:0000256" key="1">
    <source>
        <dbReference type="SAM" id="MobiDB-lite"/>
    </source>
</evidence>
<dbReference type="RefSeq" id="WP_173501017.1">
    <property type="nucleotide sequence ID" value="NZ_JABSOD010000007.1"/>
</dbReference>
<sequence>MAISNINNNTAQLYTQEKPAAATLKQQNNQNAATAATSPPSATDSVQISERAQALLQQERASNTQGNGAGIEPPGNAAIETQGNGAGIEPPSQV</sequence>
<reference evidence="2 3" key="1">
    <citation type="submission" date="2020-06" db="EMBL/GenBank/DDBJ databases">
        <title>Rheinheimera sp. nov., a marine bacterium isolated from coastal.</title>
        <authorList>
            <person name="Yu Q."/>
            <person name="Qi Y."/>
            <person name="Pu J."/>
        </authorList>
    </citation>
    <scope>NUCLEOTIDE SEQUENCE [LARGE SCALE GENOMIC DNA]</scope>
    <source>
        <strain evidence="2 3">YQF-2</strain>
    </source>
</reference>
<gene>
    <name evidence="2" type="ORF">HRH59_09455</name>
</gene>
<protein>
    <submittedName>
        <fullName evidence="2">Uncharacterized protein</fullName>
    </submittedName>
</protein>
<keyword evidence="3" id="KW-1185">Reference proteome</keyword>
<evidence type="ECO:0000313" key="3">
    <source>
        <dbReference type="Proteomes" id="UP000523161"/>
    </source>
</evidence>
<dbReference type="EMBL" id="JABSOD010000007">
    <property type="protein sequence ID" value="NRQ42775.1"/>
    <property type="molecule type" value="Genomic_DNA"/>
</dbReference>
<dbReference type="Proteomes" id="UP000523161">
    <property type="component" value="Unassembled WGS sequence"/>
</dbReference>
<accession>A0A7Y5AQP6</accession>
<name>A0A7Y5AQP6_9GAMM</name>